<dbReference type="AlphaFoldDB" id="A0A225WTS2"/>
<dbReference type="OrthoDB" id="64334at2759"/>
<evidence type="ECO:0000313" key="2">
    <source>
        <dbReference type="EMBL" id="OWZ20457.1"/>
    </source>
</evidence>
<gene>
    <name evidence="2" type="ORF">PHMEG_0005128</name>
</gene>
<comment type="caution">
    <text evidence="2">The sequence shown here is derived from an EMBL/GenBank/DDBJ whole genome shotgun (WGS) entry which is preliminary data.</text>
</comment>
<dbReference type="Proteomes" id="UP000198211">
    <property type="component" value="Unassembled WGS sequence"/>
</dbReference>
<organism evidence="2 3">
    <name type="scientific">Phytophthora megakarya</name>
    <dbReference type="NCBI Taxonomy" id="4795"/>
    <lineage>
        <taxon>Eukaryota</taxon>
        <taxon>Sar</taxon>
        <taxon>Stramenopiles</taxon>
        <taxon>Oomycota</taxon>
        <taxon>Peronosporomycetes</taxon>
        <taxon>Peronosporales</taxon>
        <taxon>Peronosporaceae</taxon>
        <taxon>Phytophthora</taxon>
    </lineage>
</organism>
<keyword evidence="1" id="KW-0732">Signal</keyword>
<name>A0A225WTS2_9STRA</name>
<sequence length="246" mass="27135">MLVLLVAALCKCHPVPSAKLLPRILFYACLRLRDGHAKITDACVILVSAIALYVLPCPTITLLRVQTSTTQPPFKAVAAAFTMEINVVGEAATKCICGLLWPVDFDGVSVSGPSTILAHATRIRPFFKTLVADTVEKMDGSTMFDSFSSLFLLLQTACQLARDANEKTSFTELGNDFAPYIASIFEAIEDVFQSSTRESWMVRKRGLELLTLLLDVFTLQESTWCSTVDVAKEYFQSQLVRTAHIE</sequence>
<proteinExistence type="predicted"/>
<evidence type="ECO:0000256" key="1">
    <source>
        <dbReference type="SAM" id="SignalP"/>
    </source>
</evidence>
<accession>A0A225WTS2</accession>
<keyword evidence="3" id="KW-1185">Reference proteome</keyword>
<evidence type="ECO:0000313" key="3">
    <source>
        <dbReference type="Proteomes" id="UP000198211"/>
    </source>
</evidence>
<dbReference type="EMBL" id="NBNE01000322">
    <property type="protein sequence ID" value="OWZ20457.1"/>
    <property type="molecule type" value="Genomic_DNA"/>
</dbReference>
<feature type="chain" id="PRO_5012149517" evidence="1">
    <location>
        <begin position="18"/>
        <end position="246"/>
    </location>
</feature>
<feature type="signal peptide" evidence="1">
    <location>
        <begin position="1"/>
        <end position="17"/>
    </location>
</feature>
<reference evidence="3" key="1">
    <citation type="submission" date="2017-03" db="EMBL/GenBank/DDBJ databases">
        <title>Phytopthora megakarya and P. palmivora, two closely related causual agents of cacao black pod achieved similar genome size and gene model numbers by different mechanisms.</title>
        <authorList>
            <person name="Ali S."/>
            <person name="Shao J."/>
            <person name="Larry D.J."/>
            <person name="Kronmiller B."/>
            <person name="Shen D."/>
            <person name="Strem M.D."/>
            <person name="Melnick R.L."/>
            <person name="Guiltinan M.J."/>
            <person name="Tyler B.M."/>
            <person name="Meinhardt L.W."/>
            <person name="Bailey B.A."/>
        </authorList>
    </citation>
    <scope>NUCLEOTIDE SEQUENCE [LARGE SCALE GENOMIC DNA]</scope>
    <source>
        <strain evidence="3">zdho120</strain>
    </source>
</reference>
<protein>
    <submittedName>
        <fullName evidence="2">Uncharacterized protein</fullName>
    </submittedName>
</protein>